<feature type="region of interest" description="Disordered" evidence="11">
    <location>
        <begin position="141"/>
        <end position="201"/>
    </location>
</feature>
<evidence type="ECO:0000256" key="2">
    <source>
        <dbReference type="ARBA" id="ARBA00007738"/>
    </source>
</evidence>
<evidence type="ECO:0000259" key="12">
    <source>
        <dbReference type="Pfam" id="PF12203"/>
    </source>
</evidence>
<feature type="compositionally biased region" description="Polar residues" evidence="11">
    <location>
        <begin position="216"/>
        <end position="227"/>
    </location>
</feature>
<dbReference type="EC" id="3.5.1.98" evidence="3"/>
<evidence type="ECO:0000256" key="4">
    <source>
        <dbReference type="ARBA" id="ARBA00022491"/>
    </source>
</evidence>
<dbReference type="RefSeq" id="XP_010833899.1">
    <property type="nucleotide sequence ID" value="XM_010835597.1"/>
</dbReference>
<dbReference type="Gene3D" id="6.10.250.1550">
    <property type="match status" value="1"/>
</dbReference>
<dbReference type="CDD" id="cd10163">
    <property type="entry name" value="ClassIIa_HDAC9_Gln-rich-N"/>
    <property type="match status" value="1"/>
</dbReference>
<evidence type="ECO:0000256" key="6">
    <source>
        <dbReference type="ARBA" id="ARBA00022853"/>
    </source>
</evidence>
<dbReference type="InterPro" id="IPR024643">
    <property type="entry name" value="Hist_deacetylase_Gln_rich_N"/>
</dbReference>
<keyword evidence="6" id="KW-0156">Chromatin regulator</keyword>
<keyword evidence="13" id="KW-1185">Reference proteome</keyword>
<feature type="region of interest" description="Disordered" evidence="11">
    <location>
        <begin position="480"/>
        <end position="545"/>
    </location>
</feature>
<evidence type="ECO:0000256" key="5">
    <source>
        <dbReference type="ARBA" id="ARBA00022801"/>
    </source>
</evidence>
<accession>A0A6P3H471</accession>
<dbReference type="Proteomes" id="UP000515208">
    <property type="component" value="Unplaced"/>
</dbReference>
<evidence type="ECO:0000256" key="7">
    <source>
        <dbReference type="ARBA" id="ARBA00023015"/>
    </source>
</evidence>
<evidence type="ECO:0000256" key="8">
    <source>
        <dbReference type="ARBA" id="ARBA00023163"/>
    </source>
</evidence>
<feature type="compositionally biased region" description="Low complexity" evidence="11">
    <location>
        <begin position="251"/>
        <end position="272"/>
    </location>
</feature>
<feature type="compositionally biased region" description="Polar residues" evidence="11">
    <location>
        <begin position="185"/>
        <end position="198"/>
    </location>
</feature>
<comment type="catalytic activity">
    <reaction evidence="10">
        <text>N(6)-acetyl-L-lysyl-[histone] + H2O = L-lysyl-[histone] + acetate</text>
        <dbReference type="Rhea" id="RHEA:58196"/>
        <dbReference type="Rhea" id="RHEA-COMP:9845"/>
        <dbReference type="Rhea" id="RHEA-COMP:11338"/>
        <dbReference type="ChEBI" id="CHEBI:15377"/>
        <dbReference type="ChEBI" id="CHEBI:29969"/>
        <dbReference type="ChEBI" id="CHEBI:30089"/>
        <dbReference type="ChEBI" id="CHEBI:61930"/>
        <dbReference type="EC" id="3.5.1.98"/>
    </reaction>
</comment>
<keyword evidence="8" id="KW-0804">Transcription</keyword>
<dbReference type="GO" id="GO:0141221">
    <property type="term" value="F:histone deacetylase activity, hydrolytic mechanism"/>
    <property type="evidence" value="ECO:0007669"/>
    <property type="project" value="UniProtKB-EC"/>
</dbReference>
<dbReference type="GO" id="GO:0005634">
    <property type="term" value="C:nucleus"/>
    <property type="evidence" value="ECO:0007669"/>
    <property type="project" value="UniProtKB-SubCell"/>
</dbReference>
<keyword evidence="5" id="KW-0378">Hydrolase</keyword>
<comment type="similarity">
    <text evidence="2">Belongs to the histone deacetylase family. HD type 2 subfamily.</text>
</comment>
<dbReference type="PANTHER" id="PTHR45364:SF11">
    <property type="entry name" value="HISTONE DEACETYLASE 9"/>
    <property type="match status" value="1"/>
</dbReference>
<evidence type="ECO:0000256" key="10">
    <source>
        <dbReference type="ARBA" id="ARBA00048287"/>
    </source>
</evidence>
<feature type="region of interest" description="Disordered" evidence="11">
    <location>
        <begin position="214"/>
        <end position="288"/>
    </location>
</feature>
<reference evidence="14" key="1">
    <citation type="submission" date="2025-08" db="UniProtKB">
        <authorList>
            <consortium name="RefSeq"/>
        </authorList>
    </citation>
    <scope>IDENTIFICATION</scope>
    <source>
        <tissue evidence="14">Blood</tissue>
    </source>
</reference>
<feature type="compositionally biased region" description="Basic and acidic residues" evidence="11">
    <location>
        <begin position="239"/>
        <end position="250"/>
    </location>
</feature>
<evidence type="ECO:0000313" key="13">
    <source>
        <dbReference type="Proteomes" id="UP000515208"/>
    </source>
</evidence>
<keyword evidence="7" id="KW-0805">Transcription regulation</keyword>
<feature type="domain" description="Histone deacetylase glutamine rich N-terminal" evidence="12">
    <location>
        <begin position="65"/>
        <end position="155"/>
    </location>
</feature>
<dbReference type="CTD" id="9734"/>
<evidence type="ECO:0000256" key="9">
    <source>
        <dbReference type="ARBA" id="ARBA00023242"/>
    </source>
</evidence>
<feature type="compositionally biased region" description="Basic and acidic residues" evidence="11">
    <location>
        <begin position="141"/>
        <end position="178"/>
    </location>
</feature>
<dbReference type="AlphaFoldDB" id="A0A6P3H471"/>
<dbReference type="PANTHER" id="PTHR45364">
    <property type="entry name" value="HISTONE DEACETYLASE 9-RELATED"/>
    <property type="match status" value="1"/>
</dbReference>
<evidence type="ECO:0000256" key="1">
    <source>
        <dbReference type="ARBA" id="ARBA00004123"/>
    </source>
</evidence>
<gene>
    <name evidence="14" type="primary">HDAC9</name>
</gene>
<name>A0A6P3H471_BISBB</name>
<proteinExistence type="inferred from homology"/>
<sequence length="576" mass="64237">MLQTIYETDSCFSSDGVAGREQLLAQQRMHSMISSVDVKSEVPVGLEPISPLDLRTDLRMMMPVVDPVVREKQLQQELLLIQQQQQIQKQLLIAEFQKQHENLTRQHQAQLQEHIKLQQELLAIKQQQELLEKEQKLEQQRQEQEVERHRREQQLPPLRGKDRGRERAVASTEVKQKLQEFLLSKSATKDTPTNGKNHSVSRHPKLWYTAAHHTSLDQSSPPLSGTPPSYKYTLPGAQDAKDDFPLRKTESSLSSSSPGSGPSSPNNGPTGNITENETSVLPPTPHAEKMVSQQRILIHEDSMNLLSLYTSPSLPNITLGLPAVSTQLNASNSLKEKQKCETQTLRQGVPLPGQYGGSIPASSSHPHVTLEGKPNSSHQALLQHLLLKEQMRQQKLLVAGGVPLHPQSPLATKERISPGIRGTHKLPRHRPLNRTQSAPLPQSTLAQLVIQQQHQQFLEKQKQYQQQIHMNKLLSKSIEQLKQPGSHLEEAEEELQGDQAMQEDRAPSSGHSTRRDSGACADDTLGQAGAVKVKEEPVDSDEDAQIQEMESGEQAAFMQQVIGKDLAPGFVIKVII</sequence>
<keyword evidence="4" id="KW-0678">Repressor</keyword>
<dbReference type="GeneID" id="104985431"/>
<evidence type="ECO:0000256" key="11">
    <source>
        <dbReference type="SAM" id="MobiDB-lite"/>
    </source>
</evidence>
<keyword evidence="9" id="KW-0539">Nucleus</keyword>
<dbReference type="Pfam" id="PF12203">
    <property type="entry name" value="HDAC4_Gln"/>
    <property type="match status" value="1"/>
</dbReference>
<evidence type="ECO:0000256" key="3">
    <source>
        <dbReference type="ARBA" id="ARBA00012111"/>
    </source>
</evidence>
<protein>
    <recommendedName>
        <fullName evidence="3">histone deacetylase</fullName>
        <ecNumber evidence="3">3.5.1.98</ecNumber>
    </recommendedName>
</protein>
<comment type="subcellular location">
    <subcellularLocation>
        <location evidence="1">Nucleus</location>
    </subcellularLocation>
</comment>
<organism evidence="13 14">
    <name type="scientific">Bison bison bison</name>
    <name type="common">North American plains bison</name>
    <dbReference type="NCBI Taxonomy" id="43346"/>
    <lineage>
        <taxon>Eukaryota</taxon>
        <taxon>Metazoa</taxon>
        <taxon>Chordata</taxon>
        <taxon>Craniata</taxon>
        <taxon>Vertebrata</taxon>
        <taxon>Euteleostomi</taxon>
        <taxon>Mammalia</taxon>
        <taxon>Eutheria</taxon>
        <taxon>Laurasiatheria</taxon>
        <taxon>Artiodactyla</taxon>
        <taxon>Ruminantia</taxon>
        <taxon>Pecora</taxon>
        <taxon>Bovidae</taxon>
        <taxon>Bovinae</taxon>
        <taxon>Bison</taxon>
    </lineage>
</organism>
<evidence type="ECO:0000313" key="14">
    <source>
        <dbReference type="RefSeq" id="XP_010833899.1"/>
    </source>
</evidence>